<name>A0A383DTX7_9ZZZZ</name>
<dbReference type="Pfam" id="PF07583">
    <property type="entry name" value="PSCyt2"/>
    <property type="match status" value="1"/>
</dbReference>
<evidence type="ECO:0000313" key="2">
    <source>
        <dbReference type="EMBL" id="SVE47976.1"/>
    </source>
</evidence>
<feature type="domain" description="DUF1549" evidence="1">
    <location>
        <begin position="45"/>
        <end position="91"/>
    </location>
</feature>
<sequence length="93" mass="10788">MFILGFLGTLMLGHAAAIEKPWSFEPLQVQPLPKIKRAGWPQTRLDHFILSRMEKEGLQPAKAAEDRIILRRLYFDLIGLPPTQKQMDTFKRE</sequence>
<accession>A0A383DTX7</accession>
<protein>
    <recommendedName>
        <fullName evidence="1">DUF1549 domain-containing protein</fullName>
    </recommendedName>
</protein>
<feature type="non-terminal residue" evidence="2">
    <location>
        <position position="93"/>
    </location>
</feature>
<dbReference type="PANTHER" id="PTHR35889">
    <property type="entry name" value="CYCLOINULO-OLIGOSACCHARIDE FRUCTANOTRANSFERASE-RELATED"/>
    <property type="match status" value="1"/>
</dbReference>
<dbReference type="PANTHER" id="PTHR35889:SF3">
    <property type="entry name" value="F-BOX DOMAIN-CONTAINING PROTEIN"/>
    <property type="match status" value="1"/>
</dbReference>
<dbReference type="EMBL" id="UINC01220179">
    <property type="protein sequence ID" value="SVE47976.1"/>
    <property type="molecule type" value="Genomic_DNA"/>
</dbReference>
<dbReference type="AlphaFoldDB" id="A0A383DTX7"/>
<organism evidence="2">
    <name type="scientific">marine metagenome</name>
    <dbReference type="NCBI Taxonomy" id="408172"/>
    <lineage>
        <taxon>unclassified sequences</taxon>
        <taxon>metagenomes</taxon>
        <taxon>ecological metagenomes</taxon>
    </lineage>
</organism>
<proteinExistence type="predicted"/>
<gene>
    <name evidence="2" type="ORF">METZ01_LOCUS500830</name>
</gene>
<evidence type="ECO:0000259" key="1">
    <source>
        <dbReference type="Pfam" id="PF07583"/>
    </source>
</evidence>
<reference evidence="2" key="1">
    <citation type="submission" date="2018-05" db="EMBL/GenBank/DDBJ databases">
        <authorList>
            <person name="Lanie J.A."/>
            <person name="Ng W.-L."/>
            <person name="Kazmierczak K.M."/>
            <person name="Andrzejewski T.M."/>
            <person name="Davidsen T.M."/>
            <person name="Wayne K.J."/>
            <person name="Tettelin H."/>
            <person name="Glass J.I."/>
            <person name="Rusch D."/>
            <person name="Podicherti R."/>
            <person name="Tsui H.-C.T."/>
            <person name="Winkler M.E."/>
        </authorList>
    </citation>
    <scope>NUCLEOTIDE SEQUENCE</scope>
</reference>
<dbReference type="InterPro" id="IPR011444">
    <property type="entry name" value="DUF1549"/>
</dbReference>